<accession>A0AAV4D3N1</accession>
<evidence type="ECO:0000256" key="1">
    <source>
        <dbReference type="ARBA" id="ARBA00003520"/>
    </source>
</evidence>
<dbReference type="SUPFAM" id="SSF53067">
    <property type="entry name" value="Actin-like ATPase domain"/>
    <property type="match status" value="1"/>
</dbReference>
<comment type="function">
    <text evidence="1">Actins are highly conserved proteins that are involved in various types of cell motility and are ubiquitously expressed in all eukaryotic cells.</text>
</comment>
<dbReference type="EMBL" id="BLXT01007353">
    <property type="protein sequence ID" value="GFO38788.1"/>
    <property type="molecule type" value="Genomic_DNA"/>
</dbReference>
<name>A0AAV4D3N1_9GAST</name>
<dbReference type="InterPro" id="IPR043129">
    <property type="entry name" value="ATPase_NBD"/>
</dbReference>
<proteinExistence type="predicted"/>
<dbReference type="AlphaFoldDB" id="A0AAV4D3N1"/>
<keyword evidence="3" id="KW-1185">Reference proteome</keyword>
<dbReference type="InterPro" id="IPR004000">
    <property type="entry name" value="Actin"/>
</dbReference>
<comment type="caution">
    <text evidence="2">The sequence shown here is derived from an EMBL/GenBank/DDBJ whole genome shotgun (WGS) entry which is preliminary data.</text>
</comment>
<organism evidence="2 3">
    <name type="scientific">Plakobranchus ocellatus</name>
    <dbReference type="NCBI Taxonomy" id="259542"/>
    <lineage>
        <taxon>Eukaryota</taxon>
        <taxon>Metazoa</taxon>
        <taxon>Spiralia</taxon>
        <taxon>Lophotrochozoa</taxon>
        <taxon>Mollusca</taxon>
        <taxon>Gastropoda</taxon>
        <taxon>Heterobranchia</taxon>
        <taxon>Euthyneura</taxon>
        <taxon>Panpulmonata</taxon>
        <taxon>Sacoglossa</taxon>
        <taxon>Placobranchoidea</taxon>
        <taxon>Plakobranchidae</taxon>
        <taxon>Plakobranchus</taxon>
    </lineage>
</organism>
<dbReference type="Gene3D" id="3.30.420.40">
    <property type="match status" value="1"/>
</dbReference>
<evidence type="ECO:0000313" key="2">
    <source>
        <dbReference type="EMBL" id="GFO38788.1"/>
    </source>
</evidence>
<dbReference type="Pfam" id="PF00022">
    <property type="entry name" value="Actin"/>
    <property type="match status" value="1"/>
</dbReference>
<reference evidence="2 3" key="1">
    <citation type="journal article" date="2021" name="Elife">
        <title>Chloroplast acquisition without the gene transfer in kleptoplastic sea slugs, Plakobranchus ocellatus.</title>
        <authorList>
            <person name="Maeda T."/>
            <person name="Takahashi S."/>
            <person name="Yoshida T."/>
            <person name="Shimamura S."/>
            <person name="Takaki Y."/>
            <person name="Nagai Y."/>
            <person name="Toyoda A."/>
            <person name="Suzuki Y."/>
            <person name="Arimoto A."/>
            <person name="Ishii H."/>
            <person name="Satoh N."/>
            <person name="Nishiyama T."/>
            <person name="Hasebe M."/>
            <person name="Maruyama T."/>
            <person name="Minagawa J."/>
            <person name="Obokata J."/>
            <person name="Shigenobu S."/>
        </authorList>
    </citation>
    <scope>NUCLEOTIDE SEQUENCE [LARGE SCALE GENOMIC DNA]</scope>
</reference>
<dbReference type="Proteomes" id="UP000735302">
    <property type="component" value="Unassembled WGS sequence"/>
</dbReference>
<gene>
    <name evidence="2" type="ORF">PoB_006529300</name>
</gene>
<sequence>MDIDYPPIVVDNGSSTCRAGFAGDDAPMMSVFSNVIGHRRHEIGKEVFNEDMWCVMSKWGIRRNRRKKHFNKLSFVFHRGSGLRLCLARLRYELSKTKYLHGNALVRMRLESTEFWKIYTSANTEFWKNSLFQKPICN</sequence>
<protein>
    <submittedName>
        <fullName evidence="2">Actin, cytoplasmic</fullName>
    </submittedName>
</protein>
<evidence type="ECO:0000313" key="3">
    <source>
        <dbReference type="Proteomes" id="UP000735302"/>
    </source>
</evidence>